<comment type="caution">
    <text evidence="1">The sequence shown here is derived from an EMBL/GenBank/DDBJ whole genome shotgun (WGS) entry which is preliminary data.</text>
</comment>
<dbReference type="STRING" id="83449.BON30_47395"/>
<reference evidence="1 2" key="2">
    <citation type="submission" date="2016-12" db="EMBL/GenBank/DDBJ databases">
        <title>Draft Genome Sequence of Cystobacter ferrugineus Strain Cbfe23.</title>
        <authorList>
            <person name="Akbar S."/>
            <person name="Dowd S.E."/>
            <person name="Stevens D.C."/>
        </authorList>
    </citation>
    <scope>NUCLEOTIDE SEQUENCE [LARGE SCALE GENOMIC DNA]</scope>
    <source>
        <strain evidence="1 2">Cbfe23</strain>
    </source>
</reference>
<dbReference type="AlphaFoldDB" id="A0A1L9AUK7"/>
<proteinExistence type="predicted"/>
<keyword evidence="2" id="KW-1185">Reference proteome</keyword>
<accession>A0A1L9AUK7</accession>
<name>A0A1L9AUK7_9BACT</name>
<gene>
    <name evidence="1" type="ORF">BON30_47395</name>
</gene>
<organism evidence="1 2">
    <name type="scientific">Cystobacter ferrugineus</name>
    <dbReference type="NCBI Taxonomy" id="83449"/>
    <lineage>
        <taxon>Bacteria</taxon>
        <taxon>Pseudomonadati</taxon>
        <taxon>Myxococcota</taxon>
        <taxon>Myxococcia</taxon>
        <taxon>Myxococcales</taxon>
        <taxon>Cystobacterineae</taxon>
        <taxon>Archangiaceae</taxon>
        <taxon>Cystobacter</taxon>
    </lineage>
</organism>
<sequence>MRFTGLELLRRVVSLVPPPGTNLTRFHCVFAPGAKLRPSEIQWWSALMTDEREVAGEKVLAKLAAEADRQDWEAVLQAFQTVDAVVKHPSGYFSQSASELLARVAARAVEAGRLEDWTQKLLSVAAIGWTKTEAERSADGETSWRRELDWAQKLGLPGDVVRMGTPAIASGYLAHSARRPSSPYFFSRLLAYRTTI</sequence>
<dbReference type="Proteomes" id="UP000182229">
    <property type="component" value="Unassembled WGS sequence"/>
</dbReference>
<reference evidence="2" key="1">
    <citation type="submission" date="2016-11" db="EMBL/GenBank/DDBJ databases">
        <authorList>
            <person name="Shukria A."/>
            <person name="Stevens D.C."/>
        </authorList>
    </citation>
    <scope>NUCLEOTIDE SEQUENCE [LARGE SCALE GENOMIC DNA]</scope>
    <source>
        <strain evidence="2">Cbfe23</strain>
    </source>
</reference>
<evidence type="ECO:0000313" key="1">
    <source>
        <dbReference type="EMBL" id="OJH33672.1"/>
    </source>
</evidence>
<dbReference type="EMBL" id="MPIN01000030">
    <property type="protein sequence ID" value="OJH33672.1"/>
    <property type="molecule type" value="Genomic_DNA"/>
</dbReference>
<evidence type="ECO:0000313" key="2">
    <source>
        <dbReference type="Proteomes" id="UP000182229"/>
    </source>
</evidence>
<protein>
    <submittedName>
        <fullName evidence="1">Uncharacterized protein</fullName>
    </submittedName>
</protein>